<evidence type="ECO:0000313" key="4">
    <source>
        <dbReference type="Proteomes" id="UP000480804"/>
    </source>
</evidence>
<proteinExistence type="predicted"/>
<comment type="caution">
    <text evidence="3">The sequence shown here is derived from an EMBL/GenBank/DDBJ whole genome shotgun (WGS) entry which is preliminary data.</text>
</comment>
<dbReference type="Proteomes" id="UP000480804">
    <property type="component" value="Unassembled WGS sequence"/>
</dbReference>
<dbReference type="Proteomes" id="UP000660975">
    <property type="component" value="Unassembled WGS sequence"/>
</dbReference>
<protein>
    <submittedName>
        <fullName evidence="3">Uncharacterized protein</fullName>
    </submittedName>
</protein>
<accession>A0A8H9HTP9</accession>
<reference evidence="3" key="1">
    <citation type="journal article" date="2014" name="Int. J. Syst. Evol. Microbiol.">
        <title>Complete genome sequence of Corynebacterium casei LMG S-19264T (=DSM 44701T), isolated from a smear-ripened cheese.</title>
        <authorList>
            <consortium name="US DOE Joint Genome Institute (JGI-PGF)"/>
            <person name="Walter F."/>
            <person name="Albersmeier A."/>
            <person name="Kalinowski J."/>
            <person name="Ruckert C."/>
        </authorList>
    </citation>
    <scope>NUCLEOTIDE SEQUENCE</scope>
    <source>
        <strain evidence="3">JCM 4136</strain>
    </source>
</reference>
<organism evidence="3 5">
    <name type="scientific">Streptomyces gougerotii</name>
    <dbReference type="NCBI Taxonomy" id="53448"/>
    <lineage>
        <taxon>Bacteria</taxon>
        <taxon>Bacillati</taxon>
        <taxon>Actinomycetota</taxon>
        <taxon>Actinomycetes</taxon>
        <taxon>Kitasatosporales</taxon>
        <taxon>Streptomycetaceae</taxon>
        <taxon>Streptomyces</taxon>
        <taxon>Streptomyces diastaticus group</taxon>
    </lineage>
</organism>
<evidence type="ECO:0000256" key="1">
    <source>
        <dbReference type="SAM" id="MobiDB-lite"/>
    </source>
</evidence>
<evidence type="ECO:0000313" key="3">
    <source>
        <dbReference type="EMBL" id="GGU89165.1"/>
    </source>
</evidence>
<dbReference type="AlphaFoldDB" id="A0A8H9HTP9"/>
<feature type="region of interest" description="Disordered" evidence="1">
    <location>
        <begin position="57"/>
        <end position="81"/>
    </location>
</feature>
<name>A0A8H9HTP9_9ACTN</name>
<dbReference type="EMBL" id="BMSC01000021">
    <property type="protein sequence ID" value="GGU89165.1"/>
    <property type="molecule type" value="Genomic_DNA"/>
</dbReference>
<evidence type="ECO:0000313" key="5">
    <source>
        <dbReference type="Proteomes" id="UP000660975"/>
    </source>
</evidence>
<gene>
    <name evidence="3" type="ORF">GCM10010227_50080</name>
    <name evidence="2" type="ORF">Sgou_26840</name>
</gene>
<evidence type="ECO:0000313" key="2">
    <source>
        <dbReference type="EMBL" id="GFH78014.1"/>
    </source>
</evidence>
<sequence>MRPEQFLDFIVPLAQGGPGAVRVQTLADSGDTQHPFGIAVTRGGGEERWQVIGQLAPGEKHDTPTVAVTGDPATGPLPAADAPSEEWLAGIILAAASPEISAVTRWSTREDARPGHIGLTVDYHNGARTFIRAL</sequence>
<reference evidence="2 4" key="2">
    <citation type="submission" date="2020-02" db="EMBL/GenBank/DDBJ databases">
        <title>Whole genome shotgun sequence of Streptomyces gougerotii NBRC 13043.</title>
        <authorList>
            <person name="Ichikawa N."/>
            <person name="Komaki H."/>
            <person name="Tamura T."/>
        </authorList>
    </citation>
    <scope>NUCLEOTIDE SEQUENCE [LARGE SCALE GENOMIC DNA]</scope>
    <source>
        <strain evidence="2 4">NBRC 13043</strain>
    </source>
</reference>
<reference evidence="3" key="3">
    <citation type="submission" date="2020-09" db="EMBL/GenBank/DDBJ databases">
        <authorList>
            <person name="Sun Q."/>
            <person name="Ohkuma M."/>
        </authorList>
    </citation>
    <scope>NUCLEOTIDE SEQUENCE</scope>
    <source>
        <strain evidence="3">JCM 4136</strain>
    </source>
</reference>
<dbReference type="RefSeq" id="WP_189401310.1">
    <property type="nucleotide sequence ID" value="NZ_BLLO01000017.1"/>
</dbReference>
<dbReference type="EMBL" id="BLLO01000017">
    <property type="protein sequence ID" value="GFH78014.1"/>
    <property type="molecule type" value="Genomic_DNA"/>
</dbReference>
<keyword evidence="4" id="KW-1185">Reference proteome</keyword>